<organism evidence="1 2">
    <name type="scientific">Sphingobium herbicidovorans (strain ATCC 700291 / DSM 11019 / CCUG 56400 / KCTC 2939 / LMG 18315 / NBRC 16415 / MH)</name>
    <name type="common">Sphingomonas herbicidovorans</name>
    <dbReference type="NCBI Taxonomy" id="1219045"/>
    <lineage>
        <taxon>Bacteria</taxon>
        <taxon>Pseudomonadati</taxon>
        <taxon>Pseudomonadota</taxon>
        <taxon>Alphaproteobacteria</taxon>
        <taxon>Sphingomonadales</taxon>
        <taxon>Sphingomonadaceae</taxon>
        <taxon>Sphingobium</taxon>
    </lineage>
</organism>
<dbReference type="Proteomes" id="UP000024284">
    <property type="component" value="Unassembled WGS sequence"/>
</dbReference>
<evidence type="ECO:0000313" key="1">
    <source>
        <dbReference type="EMBL" id="KFG89409.1"/>
    </source>
</evidence>
<dbReference type="STRING" id="76947.GCA_002080435_02684"/>
<dbReference type="eggNOG" id="COG4423">
    <property type="taxonomic scope" value="Bacteria"/>
</dbReference>
<reference evidence="1" key="1">
    <citation type="submission" date="2014-08" db="EMBL/GenBank/DDBJ databases">
        <title>Draft genome sequences of Sphingobium herbicidovorans.</title>
        <authorList>
            <person name="Gan H.M."/>
            <person name="Gan H.Y."/>
            <person name="Savka M.A."/>
        </authorList>
    </citation>
    <scope>NUCLEOTIDE SEQUENCE [LARGE SCALE GENOMIC DNA]</scope>
    <source>
        <strain evidence="1">NBRC 16415</strain>
    </source>
</reference>
<protein>
    <submittedName>
        <fullName evidence="1">Transcription factor</fullName>
    </submittedName>
</protein>
<dbReference type="AlphaFoldDB" id="A0A086P7P1"/>
<dbReference type="PATRIC" id="fig|1219045.3.peg.2831"/>
<keyword evidence="2" id="KW-1185">Reference proteome</keyword>
<dbReference type="OrthoDB" id="9814421at2"/>
<name>A0A086P7P1_SPHHM</name>
<gene>
    <name evidence="1" type="ORF">BV98_002793</name>
</gene>
<evidence type="ECO:0000313" key="2">
    <source>
        <dbReference type="Proteomes" id="UP000024284"/>
    </source>
</evidence>
<accession>A0A086P7P1</accession>
<sequence>MSLYVKDNEVNRMAERLAMLQKISKTEAVRRALRHELEREQQMPSLVERGLAFAHSLRAKAGPAAGRTADKEFIDSLYGEP</sequence>
<dbReference type="Pfam" id="PF07704">
    <property type="entry name" value="PSK_trans_fac"/>
    <property type="match status" value="1"/>
</dbReference>
<comment type="caution">
    <text evidence="1">The sequence shown here is derived from an EMBL/GenBank/DDBJ whole genome shotgun (WGS) entry which is preliminary data.</text>
</comment>
<dbReference type="EMBL" id="JFZA02000029">
    <property type="protein sequence ID" value="KFG89409.1"/>
    <property type="molecule type" value="Genomic_DNA"/>
</dbReference>
<proteinExistence type="predicted"/>
<dbReference type="InterPro" id="IPR011660">
    <property type="entry name" value="VapB-like"/>
</dbReference>